<dbReference type="EMBL" id="CADCXU010009475">
    <property type="protein sequence ID" value="CAB0000416.1"/>
    <property type="molecule type" value="Genomic_DNA"/>
</dbReference>
<feature type="non-terminal residue" evidence="1">
    <location>
        <position position="102"/>
    </location>
</feature>
<proteinExistence type="predicted"/>
<dbReference type="Proteomes" id="UP000479000">
    <property type="component" value="Unassembled WGS sequence"/>
</dbReference>
<sequence>MKGGIVSQQCIAYNAHNYSKLINIFCFSFYFVDLLRCLRIRKGVAAETADGRSSLLVSFSIFCPRTYLTDTYGKISEKHVPTIHLHRREGTLKFRVHSNSLS</sequence>
<dbReference type="AlphaFoldDB" id="A0A6H5GAU4"/>
<keyword evidence="2" id="KW-1185">Reference proteome</keyword>
<accession>A0A6H5GAU4</accession>
<name>A0A6H5GAU4_9HEMI</name>
<reference evidence="1 2" key="1">
    <citation type="submission" date="2020-02" db="EMBL/GenBank/DDBJ databases">
        <authorList>
            <person name="Ferguson B K."/>
        </authorList>
    </citation>
    <scope>NUCLEOTIDE SEQUENCE [LARGE SCALE GENOMIC DNA]</scope>
</reference>
<evidence type="ECO:0000313" key="2">
    <source>
        <dbReference type="Proteomes" id="UP000479000"/>
    </source>
</evidence>
<gene>
    <name evidence="1" type="ORF">NTEN_LOCUS6321</name>
</gene>
<organism evidence="1 2">
    <name type="scientific">Nesidiocoris tenuis</name>
    <dbReference type="NCBI Taxonomy" id="355587"/>
    <lineage>
        <taxon>Eukaryota</taxon>
        <taxon>Metazoa</taxon>
        <taxon>Ecdysozoa</taxon>
        <taxon>Arthropoda</taxon>
        <taxon>Hexapoda</taxon>
        <taxon>Insecta</taxon>
        <taxon>Pterygota</taxon>
        <taxon>Neoptera</taxon>
        <taxon>Paraneoptera</taxon>
        <taxon>Hemiptera</taxon>
        <taxon>Heteroptera</taxon>
        <taxon>Panheteroptera</taxon>
        <taxon>Cimicomorpha</taxon>
        <taxon>Miridae</taxon>
        <taxon>Dicyphina</taxon>
        <taxon>Nesidiocoris</taxon>
    </lineage>
</organism>
<protein>
    <submittedName>
        <fullName evidence="1">Uncharacterized protein</fullName>
    </submittedName>
</protein>
<evidence type="ECO:0000313" key="1">
    <source>
        <dbReference type="EMBL" id="CAB0000416.1"/>
    </source>
</evidence>